<dbReference type="InterPro" id="IPR036554">
    <property type="entry name" value="GHMP_kinase_C_sf"/>
</dbReference>
<feature type="domain" description="Galactokinase N-terminal" evidence="14">
    <location>
        <begin position="24"/>
        <end position="64"/>
    </location>
</feature>
<keyword evidence="17" id="KW-1185">Reference proteome</keyword>
<dbReference type="Gene3D" id="3.30.230.10">
    <property type="match status" value="1"/>
</dbReference>
<evidence type="ECO:0000256" key="8">
    <source>
        <dbReference type="ARBA" id="ARBA00022842"/>
    </source>
</evidence>
<dbReference type="PANTHER" id="PTHR10457:SF7">
    <property type="entry name" value="GALACTOKINASE-RELATED"/>
    <property type="match status" value="1"/>
</dbReference>
<evidence type="ECO:0000256" key="6">
    <source>
        <dbReference type="ARBA" id="ARBA00022777"/>
    </source>
</evidence>
<evidence type="ECO:0000256" key="1">
    <source>
        <dbReference type="ARBA" id="ARBA00006566"/>
    </source>
</evidence>
<keyword evidence="6 16" id="KW-0418">Kinase</keyword>
<keyword evidence="7" id="KW-0067">ATP-binding</keyword>
<dbReference type="SUPFAM" id="SSF54211">
    <property type="entry name" value="Ribosomal protein S5 domain 2-like"/>
    <property type="match status" value="1"/>
</dbReference>
<dbReference type="EMBL" id="NPDZ01000001">
    <property type="protein sequence ID" value="PJZ75042.1"/>
    <property type="molecule type" value="Genomic_DNA"/>
</dbReference>
<feature type="domain" description="GHMP kinase C-terminal" evidence="13">
    <location>
        <begin position="285"/>
        <end position="360"/>
    </location>
</feature>
<dbReference type="PRINTS" id="PR00959">
    <property type="entry name" value="MEVGALKINASE"/>
</dbReference>
<dbReference type="InterPro" id="IPR000705">
    <property type="entry name" value="Galactokinase"/>
</dbReference>
<dbReference type="EC" id="2.7.1.6" evidence="11"/>
<dbReference type="InterPro" id="IPR019539">
    <property type="entry name" value="GalKase_N"/>
</dbReference>
<accession>A0A2M9ZSJ3</accession>
<evidence type="ECO:0000256" key="5">
    <source>
        <dbReference type="ARBA" id="ARBA00022741"/>
    </source>
</evidence>
<evidence type="ECO:0000313" key="15">
    <source>
        <dbReference type="EMBL" id="PJZ71509.1"/>
    </source>
</evidence>
<evidence type="ECO:0000256" key="2">
    <source>
        <dbReference type="ARBA" id="ARBA00022490"/>
    </source>
</evidence>
<keyword evidence="8" id="KW-0460">Magnesium</keyword>
<dbReference type="Proteomes" id="UP000231990">
    <property type="component" value="Unassembled WGS sequence"/>
</dbReference>
<evidence type="ECO:0000256" key="7">
    <source>
        <dbReference type="ARBA" id="ARBA00022840"/>
    </source>
</evidence>
<evidence type="ECO:0000256" key="9">
    <source>
        <dbReference type="ARBA" id="ARBA00023144"/>
    </source>
</evidence>
<sequence>MHSASFRELSQKLDFAFGESSVEKQPRYFSAPGRINIIGEHVDYAGGIVLPAAINLKINLAIRRNESSTFRFYSIDMNETLQTDRIEYSSEYPWANYILGIISEAKRIGKNVSGFDAAFSGNIPQGAGLSSSAALEVVVAFALSEIFQWNFTKTELALLGQAAENRFVGVQCGIMDQFVISVARENTCISLDTDTLEFTYQPLDLNGHEFYLIDSKVKHSLKDSAYNQRRSSVESATLKLQKSHPNLKSLYDSDPNWLTNSELSAEEAKRAKHVQGERRRTELVIQNLKSGDLESLGKLLFDCHRSLSEEFEVSCPQTDSLVDLLKSQKVTGARMIGGGFGGCILVLDKIGRSETVWQNIQKSYFQIFGIQPALYRISISGGAREEVSID</sequence>
<dbReference type="InterPro" id="IPR020568">
    <property type="entry name" value="Ribosomal_Su5_D2-typ_SF"/>
</dbReference>
<comment type="caution">
    <text evidence="16">The sequence shown here is derived from an EMBL/GenBank/DDBJ whole genome shotgun (WGS) entry which is preliminary data.</text>
</comment>
<evidence type="ECO:0000256" key="3">
    <source>
        <dbReference type="ARBA" id="ARBA00022679"/>
    </source>
</evidence>
<dbReference type="FunFam" id="3.30.230.10:FF:000017">
    <property type="entry name" value="Galactokinase"/>
    <property type="match status" value="1"/>
</dbReference>
<dbReference type="GO" id="GO:0004335">
    <property type="term" value="F:galactokinase activity"/>
    <property type="evidence" value="ECO:0007669"/>
    <property type="project" value="UniProtKB-UniRule"/>
</dbReference>
<dbReference type="GO" id="GO:0046872">
    <property type="term" value="F:metal ion binding"/>
    <property type="evidence" value="ECO:0007669"/>
    <property type="project" value="UniProtKB-KW"/>
</dbReference>
<dbReference type="EMBL" id="NPDY01000001">
    <property type="protein sequence ID" value="PJZ71509.1"/>
    <property type="molecule type" value="Genomic_DNA"/>
</dbReference>
<dbReference type="PIRSF" id="PIRSF000530">
    <property type="entry name" value="Galactokinase"/>
    <property type="match status" value="1"/>
</dbReference>
<dbReference type="PROSITE" id="PS00627">
    <property type="entry name" value="GHMP_KINASES_ATP"/>
    <property type="match status" value="1"/>
</dbReference>
<keyword evidence="3" id="KW-0808">Transferase</keyword>
<dbReference type="InterPro" id="IPR006203">
    <property type="entry name" value="GHMP_knse_ATP-bd_CS"/>
</dbReference>
<dbReference type="OrthoDB" id="250531at2"/>
<keyword evidence="9" id="KW-0299">Galactose metabolism</keyword>
<dbReference type="Pfam" id="PF10509">
    <property type="entry name" value="GalKase_gal_bdg"/>
    <property type="match status" value="1"/>
</dbReference>
<proteinExistence type="inferred from homology"/>
<name>A0A2M9ZSJ3_9LEPT</name>
<dbReference type="GO" id="GO:0006012">
    <property type="term" value="P:galactose metabolic process"/>
    <property type="evidence" value="ECO:0007669"/>
    <property type="project" value="UniProtKB-UniRule"/>
</dbReference>
<gene>
    <name evidence="16" type="primary">galK</name>
    <name evidence="15" type="ORF">CH360_03195</name>
    <name evidence="16" type="ORF">CH373_03200</name>
</gene>
<evidence type="ECO:0000256" key="10">
    <source>
        <dbReference type="ARBA" id="ARBA00023277"/>
    </source>
</evidence>
<dbReference type="InterPro" id="IPR006204">
    <property type="entry name" value="GHMP_kinase_N_dom"/>
</dbReference>
<reference evidence="17 18" key="1">
    <citation type="submission" date="2017-07" db="EMBL/GenBank/DDBJ databases">
        <title>Leptospira spp. isolated from tropical soils.</title>
        <authorList>
            <person name="Thibeaux R."/>
            <person name="Iraola G."/>
            <person name="Ferres I."/>
            <person name="Bierque E."/>
            <person name="Girault D."/>
            <person name="Soupe-Gilbert M.-E."/>
            <person name="Picardeau M."/>
            <person name="Goarant C."/>
        </authorList>
    </citation>
    <scope>NUCLEOTIDE SEQUENCE [LARGE SCALE GENOMIC DNA]</scope>
    <source>
        <strain evidence="16 18">FH1-B-B1</strain>
        <strain evidence="15 17">FH1-B-C1</strain>
    </source>
</reference>
<evidence type="ECO:0000259" key="13">
    <source>
        <dbReference type="Pfam" id="PF08544"/>
    </source>
</evidence>
<comment type="similarity">
    <text evidence="1">Belongs to the GHMP kinase family. GalK subfamily.</text>
</comment>
<dbReference type="PROSITE" id="PS00106">
    <property type="entry name" value="GALACTOKINASE"/>
    <property type="match status" value="1"/>
</dbReference>
<organism evidence="16 18">
    <name type="scientific">Leptospira perolatii</name>
    <dbReference type="NCBI Taxonomy" id="2023191"/>
    <lineage>
        <taxon>Bacteria</taxon>
        <taxon>Pseudomonadati</taxon>
        <taxon>Spirochaetota</taxon>
        <taxon>Spirochaetia</taxon>
        <taxon>Leptospirales</taxon>
        <taxon>Leptospiraceae</taxon>
        <taxon>Leptospira</taxon>
    </lineage>
</organism>
<dbReference type="Pfam" id="PF08544">
    <property type="entry name" value="GHMP_kinases_C"/>
    <property type="match status" value="1"/>
</dbReference>
<dbReference type="SUPFAM" id="SSF55060">
    <property type="entry name" value="GHMP Kinase, C-terminal domain"/>
    <property type="match status" value="1"/>
</dbReference>
<evidence type="ECO:0000259" key="14">
    <source>
        <dbReference type="Pfam" id="PF10509"/>
    </source>
</evidence>
<keyword evidence="10" id="KW-0119">Carbohydrate metabolism</keyword>
<dbReference type="AlphaFoldDB" id="A0A2M9ZSJ3"/>
<dbReference type="InterPro" id="IPR014721">
    <property type="entry name" value="Ribsml_uS5_D2-typ_fold_subgr"/>
</dbReference>
<dbReference type="Pfam" id="PF00288">
    <property type="entry name" value="GHMP_kinases_N"/>
    <property type="match status" value="1"/>
</dbReference>
<evidence type="ECO:0000256" key="4">
    <source>
        <dbReference type="ARBA" id="ARBA00022723"/>
    </source>
</evidence>
<dbReference type="FunFam" id="3.30.70.890:FF:000001">
    <property type="entry name" value="Galactokinase"/>
    <property type="match status" value="1"/>
</dbReference>
<keyword evidence="2" id="KW-0963">Cytoplasm</keyword>
<dbReference type="InterPro" id="IPR006206">
    <property type="entry name" value="Mevalonate/galactokinase"/>
</dbReference>
<dbReference type="Gene3D" id="3.30.70.890">
    <property type="entry name" value="GHMP kinase, C-terminal domain"/>
    <property type="match status" value="1"/>
</dbReference>
<protein>
    <recommendedName>
        <fullName evidence="11">Galactokinase</fullName>
        <ecNumber evidence="11">2.7.1.6</ecNumber>
    </recommendedName>
</protein>
<evidence type="ECO:0000259" key="12">
    <source>
        <dbReference type="Pfam" id="PF00288"/>
    </source>
</evidence>
<dbReference type="PRINTS" id="PR00473">
    <property type="entry name" value="GALCTOKINASE"/>
</dbReference>
<evidence type="ECO:0000313" key="18">
    <source>
        <dbReference type="Proteomes" id="UP000231990"/>
    </source>
</evidence>
<keyword evidence="4" id="KW-0479">Metal-binding</keyword>
<dbReference type="PANTHER" id="PTHR10457">
    <property type="entry name" value="MEVALONATE KINASE/GALACTOKINASE"/>
    <property type="match status" value="1"/>
</dbReference>
<dbReference type="RefSeq" id="WP_100712494.1">
    <property type="nucleotide sequence ID" value="NZ_NPDY01000001.1"/>
</dbReference>
<evidence type="ECO:0000313" key="16">
    <source>
        <dbReference type="EMBL" id="PJZ75042.1"/>
    </source>
</evidence>
<dbReference type="GO" id="GO:0005829">
    <property type="term" value="C:cytosol"/>
    <property type="evidence" value="ECO:0007669"/>
    <property type="project" value="TreeGrafter"/>
</dbReference>
<keyword evidence="5" id="KW-0547">Nucleotide-binding</keyword>
<feature type="domain" description="GHMP kinase N-terminal" evidence="12">
    <location>
        <begin position="96"/>
        <end position="180"/>
    </location>
</feature>
<dbReference type="InterPro" id="IPR013750">
    <property type="entry name" value="GHMP_kinase_C_dom"/>
</dbReference>
<evidence type="ECO:0000256" key="11">
    <source>
        <dbReference type="NCBIfam" id="TIGR00131"/>
    </source>
</evidence>
<dbReference type="Proteomes" id="UP000231962">
    <property type="component" value="Unassembled WGS sequence"/>
</dbReference>
<dbReference type="NCBIfam" id="TIGR00131">
    <property type="entry name" value="gal_kin"/>
    <property type="match status" value="1"/>
</dbReference>
<evidence type="ECO:0000313" key="17">
    <source>
        <dbReference type="Proteomes" id="UP000231962"/>
    </source>
</evidence>
<dbReference type="GO" id="GO:0005524">
    <property type="term" value="F:ATP binding"/>
    <property type="evidence" value="ECO:0007669"/>
    <property type="project" value="UniProtKB-UniRule"/>
</dbReference>
<dbReference type="InterPro" id="IPR019741">
    <property type="entry name" value="Galactokinase_CS"/>
</dbReference>